<dbReference type="PROSITE" id="PS50902">
    <property type="entry name" value="FLAVODOXIN_LIKE"/>
    <property type="match status" value="1"/>
</dbReference>
<keyword evidence="7" id="KW-0535">Nitrogen fixation</keyword>
<dbReference type="PANTHER" id="PTHR42809:SF1">
    <property type="entry name" value="FLAVODOXIN 1"/>
    <property type="match status" value="1"/>
</dbReference>
<comment type="function">
    <text evidence="8">Low-potential electron donor to a number of redox enzymes.</text>
</comment>
<dbReference type="EMBL" id="SMLW01000390">
    <property type="protein sequence ID" value="MTI24269.1"/>
    <property type="molecule type" value="Genomic_DNA"/>
</dbReference>
<dbReference type="InterPro" id="IPR008254">
    <property type="entry name" value="Flavodoxin/NO_synth"/>
</dbReference>
<evidence type="ECO:0000256" key="2">
    <source>
        <dbReference type="ARBA" id="ARBA00005267"/>
    </source>
</evidence>
<keyword evidence="6 8" id="KW-0249">Electron transport</keyword>
<dbReference type="NCBIfam" id="TIGR01752">
    <property type="entry name" value="flav_long"/>
    <property type="match status" value="1"/>
</dbReference>
<dbReference type="PIRSF" id="PIRSF038996">
    <property type="entry name" value="FldA"/>
    <property type="match status" value="1"/>
</dbReference>
<evidence type="ECO:0000313" key="10">
    <source>
        <dbReference type="EMBL" id="MTI24269.1"/>
    </source>
</evidence>
<sequence length="176" mass="20240">MENKVGLFYGTDTGNTEVIAHHLAELWKISELELIEACDMTAADYDRFDIIIIGLSTWYDGDLQSDFENFFEEFKTIDFSGKVVAMFGLGDQTGYPEYFVDGLGILGEIILENGGYIIGMWPNEGYEYDESKGLYDEDHFYGLALDFENQYDLNEPRLEAWIKQVEQEIEEMVEEA</sequence>
<dbReference type="PANTHER" id="PTHR42809">
    <property type="entry name" value="FLAVODOXIN 2"/>
    <property type="match status" value="1"/>
</dbReference>
<dbReference type="PRINTS" id="PR00369">
    <property type="entry name" value="FLAVODOXIN"/>
</dbReference>
<evidence type="ECO:0000256" key="7">
    <source>
        <dbReference type="ARBA" id="ARBA00023231"/>
    </source>
</evidence>
<evidence type="ECO:0000256" key="3">
    <source>
        <dbReference type="ARBA" id="ARBA00022448"/>
    </source>
</evidence>
<dbReference type="InterPro" id="IPR010086">
    <property type="entry name" value="Flavodoxin_lc"/>
</dbReference>
<reference evidence="10 11" key="1">
    <citation type="submission" date="2019-02" db="EMBL/GenBank/DDBJ databases">
        <authorList>
            <person name="Goldberg S.R."/>
            <person name="Haltli B.A."/>
            <person name="Correa H."/>
            <person name="Russell K.G."/>
        </authorList>
    </citation>
    <scope>NUCLEOTIDE SEQUENCE [LARGE SCALE GENOMIC DNA]</scope>
    <source>
        <strain evidence="10 11">JCM 16186</strain>
    </source>
</reference>
<keyword evidence="4 8" id="KW-0285">Flavoprotein</keyword>
<evidence type="ECO:0000313" key="11">
    <source>
        <dbReference type="Proteomes" id="UP000798808"/>
    </source>
</evidence>
<gene>
    <name evidence="10" type="ORF">E1163_04855</name>
</gene>
<name>A0ABW9RJK3_9BACT</name>
<evidence type="ECO:0000256" key="4">
    <source>
        <dbReference type="ARBA" id="ARBA00022630"/>
    </source>
</evidence>
<protein>
    <recommendedName>
        <fullName evidence="8">Flavodoxin</fullName>
    </recommendedName>
</protein>
<comment type="similarity">
    <text evidence="2 8">Belongs to the flavodoxin family.</text>
</comment>
<keyword evidence="5 8" id="KW-0288">FMN</keyword>
<dbReference type="InterPro" id="IPR029039">
    <property type="entry name" value="Flavoprotein-like_sf"/>
</dbReference>
<dbReference type="Pfam" id="PF00258">
    <property type="entry name" value="Flavodoxin_1"/>
    <property type="match status" value="1"/>
</dbReference>
<dbReference type="Proteomes" id="UP000798808">
    <property type="component" value="Unassembled WGS sequence"/>
</dbReference>
<evidence type="ECO:0000256" key="1">
    <source>
        <dbReference type="ARBA" id="ARBA00001917"/>
    </source>
</evidence>
<dbReference type="PROSITE" id="PS00201">
    <property type="entry name" value="FLAVODOXIN"/>
    <property type="match status" value="1"/>
</dbReference>
<keyword evidence="11" id="KW-1185">Reference proteome</keyword>
<comment type="caution">
    <text evidence="10">The sequence shown here is derived from an EMBL/GenBank/DDBJ whole genome shotgun (WGS) entry which is preliminary data.</text>
</comment>
<dbReference type="InterPro" id="IPR050619">
    <property type="entry name" value="Flavodoxin"/>
</dbReference>
<accession>A0ABW9RJK3</accession>
<dbReference type="SUPFAM" id="SSF52218">
    <property type="entry name" value="Flavoproteins"/>
    <property type="match status" value="1"/>
</dbReference>
<evidence type="ECO:0000259" key="9">
    <source>
        <dbReference type="PROSITE" id="PS50902"/>
    </source>
</evidence>
<dbReference type="InterPro" id="IPR001094">
    <property type="entry name" value="Flavdoxin-like"/>
</dbReference>
<dbReference type="Gene3D" id="3.40.50.360">
    <property type="match status" value="1"/>
</dbReference>
<dbReference type="InterPro" id="IPR001226">
    <property type="entry name" value="Flavodoxin_CS"/>
</dbReference>
<proteinExistence type="inferred from homology"/>
<evidence type="ECO:0000256" key="8">
    <source>
        <dbReference type="PIRNR" id="PIRNR038996"/>
    </source>
</evidence>
<evidence type="ECO:0000256" key="6">
    <source>
        <dbReference type="ARBA" id="ARBA00022982"/>
    </source>
</evidence>
<evidence type="ECO:0000256" key="5">
    <source>
        <dbReference type="ARBA" id="ARBA00022643"/>
    </source>
</evidence>
<keyword evidence="3 8" id="KW-0813">Transport</keyword>
<comment type="cofactor">
    <cofactor evidence="1 8">
        <name>FMN</name>
        <dbReference type="ChEBI" id="CHEBI:58210"/>
    </cofactor>
</comment>
<feature type="domain" description="Flavodoxin-like" evidence="9">
    <location>
        <begin position="5"/>
        <end position="166"/>
    </location>
</feature>
<organism evidence="10 11">
    <name type="scientific">Fulvivirga kasyanovii</name>
    <dbReference type="NCBI Taxonomy" id="396812"/>
    <lineage>
        <taxon>Bacteria</taxon>
        <taxon>Pseudomonadati</taxon>
        <taxon>Bacteroidota</taxon>
        <taxon>Cytophagia</taxon>
        <taxon>Cytophagales</taxon>
        <taxon>Fulvivirgaceae</taxon>
        <taxon>Fulvivirga</taxon>
    </lineage>
</organism>